<reference evidence="3 4" key="1">
    <citation type="journal article" date="2015" name="Mol. Plant Microbe Interact.">
        <title>Genome, transcriptome, and functional analyses of Penicillium expansum provide new insights into secondary metabolism and pathogenicity.</title>
        <authorList>
            <person name="Ballester A.R."/>
            <person name="Marcet-Houben M."/>
            <person name="Levin E."/>
            <person name="Sela N."/>
            <person name="Selma-Lazaro C."/>
            <person name="Carmona L."/>
            <person name="Wisniewski M."/>
            <person name="Droby S."/>
            <person name="Gonzalez-Candelas L."/>
            <person name="Gabaldon T."/>
        </authorList>
    </citation>
    <scope>NUCLEOTIDE SEQUENCE [LARGE SCALE GENOMIC DNA]</scope>
    <source>
        <strain evidence="3 4">PHI-1</strain>
    </source>
</reference>
<evidence type="ECO:0000313" key="3">
    <source>
        <dbReference type="EMBL" id="KGO75015.1"/>
    </source>
</evidence>
<feature type="compositionally biased region" description="Polar residues" evidence="1">
    <location>
        <begin position="173"/>
        <end position="183"/>
    </location>
</feature>
<dbReference type="Gene3D" id="1.10.167.10">
    <property type="entry name" value="Regulator of G-protein Signalling 4, domain 2"/>
    <property type="match status" value="1"/>
</dbReference>
<comment type="caution">
    <text evidence="3">The sequence shown here is derived from an EMBL/GenBank/DDBJ whole genome shotgun (WGS) entry which is preliminary data.</text>
</comment>
<accession>A0A0A2LED8</accession>
<dbReference type="Proteomes" id="UP000030104">
    <property type="component" value="Unassembled WGS sequence"/>
</dbReference>
<feature type="compositionally biased region" description="Low complexity" evidence="1">
    <location>
        <begin position="157"/>
        <end position="167"/>
    </location>
</feature>
<dbReference type="OrthoDB" id="10266999at2759"/>
<feature type="domain" description="RGS" evidence="2">
    <location>
        <begin position="21"/>
        <end position="150"/>
    </location>
</feature>
<dbReference type="SUPFAM" id="SSF48097">
    <property type="entry name" value="Regulator of G-protein signaling, RGS"/>
    <property type="match status" value="1"/>
</dbReference>
<dbReference type="SMART" id="SM00315">
    <property type="entry name" value="RGS"/>
    <property type="match status" value="1"/>
</dbReference>
<dbReference type="InterPro" id="IPR044926">
    <property type="entry name" value="RGS_subdomain_2"/>
</dbReference>
<sequence length="211" mass="23738">MPLASRSESNQSAKWPRLDEVLSETTSPPYALGAFVAYLSENHCLETLEFTLAAKHYCETYYSPVDPAGESIVTADSPAGIHLCMLFRLLLATYVVPGVPHQVNLSVNVRSSLLRHKDLLTPPLPEFLEPSIRSIRELMENSIFLLFLNSRATSSRDSASEASNSSDVRAHYSVTSSDNESTQSARLNFKRPFLRPLRRNWSWPPWSRQPD</sequence>
<dbReference type="InterPro" id="IPR016137">
    <property type="entry name" value="RGS"/>
</dbReference>
<dbReference type="EMBL" id="JQGA01000558">
    <property type="protein sequence ID" value="KGO75015.1"/>
    <property type="molecule type" value="Genomic_DNA"/>
</dbReference>
<name>A0A0A2LED8_PENIT</name>
<dbReference type="PANTHER" id="PTHR10845">
    <property type="entry name" value="REGULATOR OF G PROTEIN SIGNALING"/>
    <property type="match status" value="1"/>
</dbReference>
<proteinExistence type="predicted"/>
<dbReference type="PhylomeDB" id="A0A0A2LED8"/>
<evidence type="ECO:0000259" key="2">
    <source>
        <dbReference type="PROSITE" id="PS50132"/>
    </source>
</evidence>
<evidence type="ECO:0000313" key="4">
    <source>
        <dbReference type="Proteomes" id="UP000030104"/>
    </source>
</evidence>
<dbReference type="PROSITE" id="PS50132">
    <property type="entry name" value="RGS"/>
    <property type="match status" value="1"/>
</dbReference>
<dbReference type="AlphaFoldDB" id="A0A0A2LED8"/>
<dbReference type="InterPro" id="IPR036305">
    <property type="entry name" value="RGS_sf"/>
</dbReference>
<keyword evidence="4" id="KW-1185">Reference proteome</keyword>
<dbReference type="HOGENOM" id="CLU_109015_0_0_1"/>
<organism evidence="3 4">
    <name type="scientific">Penicillium italicum</name>
    <name type="common">Blue mold</name>
    <dbReference type="NCBI Taxonomy" id="40296"/>
    <lineage>
        <taxon>Eukaryota</taxon>
        <taxon>Fungi</taxon>
        <taxon>Dikarya</taxon>
        <taxon>Ascomycota</taxon>
        <taxon>Pezizomycotina</taxon>
        <taxon>Eurotiomycetes</taxon>
        <taxon>Eurotiomycetidae</taxon>
        <taxon>Eurotiales</taxon>
        <taxon>Aspergillaceae</taxon>
        <taxon>Penicillium</taxon>
    </lineage>
</organism>
<dbReference type="PANTHER" id="PTHR10845:SF267">
    <property type="entry name" value="REGULATOR OF G PROTEIN SIGNALING DOMAIN PROTEIN (AFU_ORTHOLOGUE AFUA_6G06860)"/>
    <property type="match status" value="1"/>
</dbReference>
<feature type="region of interest" description="Disordered" evidence="1">
    <location>
        <begin position="157"/>
        <end position="183"/>
    </location>
</feature>
<dbReference type="OMA" id="WPPWGRQ"/>
<dbReference type="Pfam" id="PF00615">
    <property type="entry name" value="RGS"/>
    <property type="match status" value="1"/>
</dbReference>
<gene>
    <name evidence="3" type="ORF">PITC_032530</name>
</gene>
<protein>
    <submittedName>
        <fullName evidence="3">Regulator of G protein signaling superfamily</fullName>
    </submittedName>
</protein>
<evidence type="ECO:0000256" key="1">
    <source>
        <dbReference type="SAM" id="MobiDB-lite"/>
    </source>
</evidence>